<organism evidence="2">
    <name type="scientific">Magnaporthiopsis poae (strain ATCC 64411 / 73-15)</name>
    <name type="common">Kentucky bluegrass fungus</name>
    <name type="synonym">Magnaporthe poae</name>
    <dbReference type="NCBI Taxonomy" id="644358"/>
    <lineage>
        <taxon>Eukaryota</taxon>
        <taxon>Fungi</taxon>
        <taxon>Dikarya</taxon>
        <taxon>Ascomycota</taxon>
        <taxon>Pezizomycotina</taxon>
        <taxon>Sordariomycetes</taxon>
        <taxon>Sordariomycetidae</taxon>
        <taxon>Magnaporthales</taxon>
        <taxon>Magnaporthaceae</taxon>
        <taxon>Magnaporthiopsis</taxon>
    </lineage>
</organism>
<feature type="transmembrane region" description="Helical" evidence="1">
    <location>
        <begin position="6"/>
        <end position="28"/>
    </location>
</feature>
<dbReference type="VEuPathDB" id="FungiDB:MAPG_08653"/>
<feature type="transmembrane region" description="Helical" evidence="1">
    <location>
        <begin position="72"/>
        <end position="89"/>
    </location>
</feature>
<keyword evidence="1" id="KW-0472">Membrane</keyword>
<keyword evidence="1" id="KW-1133">Transmembrane helix</keyword>
<protein>
    <submittedName>
        <fullName evidence="2">Uncharacterized protein</fullName>
    </submittedName>
</protein>
<sequence length="134" mass="15008">TLCFPVTFVIRIPPAVLLRPLLLLLYLIPTSPTTKSYKSTTTPATRRGHHHASKHGWAAATCSKLAGMMENLLVLLCLFVSGSYFYHAVRPGPFEPRGFGGVSSYARGRRELRSKRRLGSSQDTTTRLRCEHFF</sequence>
<gene>
    <name evidence="2" type="ORF">MAPG_08653</name>
</gene>
<proteinExistence type="predicted"/>
<keyword evidence="1" id="KW-0812">Transmembrane</keyword>
<reference evidence="2" key="2">
    <citation type="submission" date="2011-03" db="EMBL/GenBank/DDBJ databases">
        <title>Annotation of Magnaporthe poae ATCC 64411.</title>
        <authorList>
            <person name="Ma L.-J."/>
            <person name="Dead R."/>
            <person name="Young S.K."/>
            <person name="Zeng Q."/>
            <person name="Gargeya S."/>
            <person name="Fitzgerald M."/>
            <person name="Haas B."/>
            <person name="Abouelleil A."/>
            <person name="Alvarado L."/>
            <person name="Arachchi H.M."/>
            <person name="Berlin A."/>
            <person name="Brown A."/>
            <person name="Chapman S.B."/>
            <person name="Chen Z."/>
            <person name="Dunbar C."/>
            <person name="Freedman E."/>
            <person name="Gearin G."/>
            <person name="Gellesch M."/>
            <person name="Goldberg J."/>
            <person name="Griggs A."/>
            <person name="Gujja S."/>
            <person name="Heiman D."/>
            <person name="Howarth C."/>
            <person name="Larson L."/>
            <person name="Lui A."/>
            <person name="MacDonald P.J.P."/>
            <person name="Mehta T."/>
            <person name="Montmayeur A."/>
            <person name="Murphy C."/>
            <person name="Neiman D."/>
            <person name="Pearson M."/>
            <person name="Priest M."/>
            <person name="Roberts A."/>
            <person name="Saif S."/>
            <person name="Shea T."/>
            <person name="Shenoy N."/>
            <person name="Sisk P."/>
            <person name="Stolte C."/>
            <person name="Sykes S."/>
            <person name="Yandava C."/>
            <person name="Wortman J."/>
            <person name="Nusbaum C."/>
            <person name="Birren B."/>
        </authorList>
    </citation>
    <scope>NUCLEOTIDE SEQUENCE</scope>
    <source>
        <strain evidence="2">ATCC 64411</strain>
    </source>
</reference>
<dbReference type="EMBL" id="GL876973">
    <property type="protein sequence ID" value="KLU89683.1"/>
    <property type="molecule type" value="Genomic_DNA"/>
</dbReference>
<accession>A0A0H2U0L7</accession>
<reference evidence="2" key="1">
    <citation type="submission" date="2010-05" db="EMBL/GenBank/DDBJ databases">
        <title>The Genome Sequence of Magnaporthe poae strain ATCC 64411.</title>
        <authorList>
            <consortium name="The Broad Institute Genome Sequencing Platform"/>
            <consortium name="Broad Institute Genome Sequencing Center for Infectious Disease"/>
            <person name="Ma L.-J."/>
            <person name="Dead R."/>
            <person name="Young S."/>
            <person name="Zeng Q."/>
            <person name="Koehrsen M."/>
            <person name="Alvarado L."/>
            <person name="Berlin A."/>
            <person name="Chapman S.B."/>
            <person name="Chen Z."/>
            <person name="Freedman E."/>
            <person name="Gellesch M."/>
            <person name="Goldberg J."/>
            <person name="Griggs A."/>
            <person name="Gujja S."/>
            <person name="Heilman E.R."/>
            <person name="Heiman D."/>
            <person name="Hepburn T."/>
            <person name="Howarth C."/>
            <person name="Jen D."/>
            <person name="Larson L."/>
            <person name="Mehta T."/>
            <person name="Neiman D."/>
            <person name="Pearson M."/>
            <person name="Roberts A."/>
            <person name="Saif S."/>
            <person name="Shea T."/>
            <person name="Shenoy N."/>
            <person name="Sisk P."/>
            <person name="Stolte C."/>
            <person name="Sykes S."/>
            <person name="Walk T."/>
            <person name="White J."/>
            <person name="Yandava C."/>
            <person name="Haas B."/>
            <person name="Nusbaum C."/>
            <person name="Birren B."/>
        </authorList>
    </citation>
    <scope>NUCLEOTIDE SEQUENCE</scope>
    <source>
        <strain evidence="2">ATCC 64411</strain>
    </source>
</reference>
<evidence type="ECO:0000313" key="2">
    <source>
        <dbReference type="EMBL" id="KLU89683.1"/>
    </source>
</evidence>
<name>A0A0H2U0L7_MAGP6</name>
<feature type="non-terminal residue" evidence="2">
    <location>
        <position position="1"/>
    </location>
</feature>
<dbReference type="AlphaFoldDB" id="A0A0H2U0L7"/>
<evidence type="ECO:0000256" key="1">
    <source>
        <dbReference type="SAM" id="Phobius"/>
    </source>
</evidence>